<proteinExistence type="inferred from homology"/>
<dbReference type="GO" id="GO:0005829">
    <property type="term" value="C:cytosol"/>
    <property type="evidence" value="ECO:0007669"/>
    <property type="project" value="TreeGrafter"/>
</dbReference>
<dbReference type="OrthoDB" id="9798208at2"/>
<evidence type="ECO:0000256" key="2">
    <source>
        <dbReference type="ARBA" id="ARBA00022801"/>
    </source>
</evidence>
<evidence type="ECO:0000313" key="4">
    <source>
        <dbReference type="EMBL" id="AXJ01275.1"/>
    </source>
</evidence>
<sequence length="147" mass="16107">MKIQNELKEIVTAFFSQKERNMGHALGIEFNSLFKDEVRATMPVNENTRQPFGLLHGGASVALGETICSVGAWLNVDHQTQSAVGLEINANHLRAARSGTVTGVAKPIHRGTSTQIWQYDVYTESGKHLCTGRCTLAIISNRTVRKG</sequence>
<keyword evidence="2" id="KW-0378">Hydrolase</keyword>
<reference evidence="4 5" key="1">
    <citation type="submission" date="2018-03" db="EMBL/GenBank/DDBJ databases">
        <title>Phenotypic and genomic properties of Cyclonatronum proteinivorum gen. nov., sp. nov., a haloalkaliphilic bacteroidete from soda lakes possessing Na+-translocating rhodopsin.</title>
        <authorList>
            <person name="Toshchakov S.V."/>
            <person name="Korzhenkov A."/>
            <person name="Samarov N.I."/>
            <person name="Kublanov I.V."/>
            <person name="Muntyan M.S."/>
            <person name="Sorokin D.Y."/>
        </authorList>
    </citation>
    <scope>NUCLEOTIDE SEQUENCE [LARGE SCALE GENOMIC DNA]</scope>
    <source>
        <strain evidence="4 5">Omega</strain>
    </source>
</reference>
<dbReference type="PANTHER" id="PTHR43240">
    <property type="entry name" value="1,4-DIHYDROXY-2-NAPHTHOYL-COA THIOESTERASE 1"/>
    <property type="match status" value="1"/>
</dbReference>
<dbReference type="KEGG" id="cprv:CYPRO_2025"/>
<evidence type="ECO:0000259" key="3">
    <source>
        <dbReference type="Pfam" id="PF03061"/>
    </source>
</evidence>
<dbReference type="InterPro" id="IPR003736">
    <property type="entry name" value="PAAI_dom"/>
</dbReference>
<name>A0A345ULC3_9BACT</name>
<keyword evidence="5" id="KW-1185">Reference proteome</keyword>
<dbReference type="SUPFAM" id="SSF54637">
    <property type="entry name" value="Thioesterase/thiol ester dehydrase-isomerase"/>
    <property type="match status" value="1"/>
</dbReference>
<dbReference type="RefSeq" id="WP_114984483.1">
    <property type="nucleotide sequence ID" value="NZ_CP027806.1"/>
</dbReference>
<dbReference type="NCBIfam" id="TIGR00369">
    <property type="entry name" value="unchar_dom_1"/>
    <property type="match status" value="1"/>
</dbReference>
<dbReference type="PANTHER" id="PTHR43240:SF5">
    <property type="entry name" value="1,4-DIHYDROXY-2-NAPHTHOYL-COA THIOESTERASE 1"/>
    <property type="match status" value="1"/>
</dbReference>
<accession>A0A345ULC3</accession>
<dbReference type="Pfam" id="PF03061">
    <property type="entry name" value="4HBT"/>
    <property type="match status" value="1"/>
</dbReference>
<dbReference type="EMBL" id="CP027806">
    <property type="protein sequence ID" value="AXJ01275.1"/>
    <property type="molecule type" value="Genomic_DNA"/>
</dbReference>
<comment type="similarity">
    <text evidence="1">Belongs to the thioesterase PaaI family.</text>
</comment>
<protein>
    <submittedName>
        <fullName evidence="4">Putative domain 1-containing protein</fullName>
    </submittedName>
</protein>
<evidence type="ECO:0000313" key="5">
    <source>
        <dbReference type="Proteomes" id="UP000254808"/>
    </source>
</evidence>
<dbReference type="GO" id="GO:0061522">
    <property type="term" value="F:1,4-dihydroxy-2-naphthoyl-CoA thioesterase activity"/>
    <property type="evidence" value="ECO:0007669"/>
    <property type="project" value="TreeGrafter"/>
</dbReference>
<evidence type="ECO:0000256" key="1">
    <source>
        <dbReference type="ARBA" id="ARBA00008324"/>
    </source>
</evidence>
<dbReference type="AlphaFoldDB" id="A0A345ULC3"/>
<gene>
    <name evidence="4" type="ORF">CYPRO_2025</name>
</gene>
<dbReference type="CDD" id="cd03443">
    <property type="entry name" value="PaaI_thioesterase"/>
    <property type="match status" value="1"/>
</dbReference>
<dbReference type="InterPro" id="IPR029069">
    <property type="entry name" value="HotDog_dom_sf"/>
</dbReference>
<organism evidence="4 5">
    <name type="scientific">Cyclonatronum proteinivorum</name>
    <dbReference type="NCBI Taxonomy" id="1457365"/>
    <lineage>
        <taxon>Bacteria</taxon>
        <taxon>Pseudomonadati</taxon>
        <taxon>Balneolota</taxon>
        <taxon>Balneolia</taxon>
        <taxon>Balneolales</taxon>
        <taxon>Cyclonatronaceae</taxon>
        <taxon>Cyclonatronum</taxon>
    </lineage>
</organism>
<dbReference type="Proteomes" id="UP000254808">
    <property type="component" value="Chromosome"/>
</dbReference>
<dbReference type="Gene3D" id="3.10.129.10">
    <property type="entry name" value="Hotdog Thioesterase"/>
    <property type="match status" value="1"/>
</dbReference>
<dbReference type="InterPro" id="IPR006683">
    <property type="entry name" value="Thioestr_dom"/>
</dbReference>
<feature type="domain" description="Thioesterase" evidence="3">
    <location>
        <begin position="52"/>
        <end position="128"/>
    </location>
</feature>